<evidence type="ECO:0000256" key="1">
    <source>
        <dbReference type="SAM" id="SignalP"/>
    </source>
</evidence>
<sequence>MYSSSLLLFIATLAGTSVAQRSDAAYCASKMSSFLSWANTEGPTTPAVVLDFLAHQTNSKPPLATFGPEAHAEEICSIYRELPASILPEFQTYIVSVLSFGSVNSDVLIGVATECAPQDQVASITSYIHEMLTPTGLCDETPTPTPTPGGMANGTYPTSVYSPTPTATGSHPTSIVTAGAARPTGALFGAAAMGGILGAAALL</sequence>
<evidence type="ECO:0000313" key="2">
    <source>
        <dbReference type="EMBL" id="KAK5626480.1"/>
    </source>
</evidence>
<dbReference type="EMBL" id="JAWHQM010000003">
    <property type="protein sequence ID" value="KAK5626480.1"/>
    <property type="molecule type" value="Genomic_DNA"/>
</dbReference>
<gene>
    <name evidence="2" type="ORF">RRF57_002195</name>
</gene>
<reference evidence="2 3" key="1">
    <citation type="submission" date="2023-10" db="EMBL/GenBank/DDBJ databases">
        <title>Draft genome sequence of Xylaria bambusicola isolate GMP-LS, the root and basal stem rot pathogen of sugarcane in Indonesia.</title>
        <authorList>
            <person name="Selvaraj P."/>
            <person name="Muralishankar V."/>
            <person name="Muruganantham S."/>
            <person name="Sp S."/>
            <person name="Haryani S."/>
            <person name="Lau K.J.X."/>
            <person name="Naqvi N.I."/>
        </authorList>
    </citation>
    <scope>NUCLEOTIDE SEQUENCE [LARGE SCALE GENOMIC DNA]</scope>
    <source>
        <strain evidence="2">GMP-LS</strain>
    </source>
</reference>
<feature type="signal peptide" evidence="1">
    <location>
        <begin position="1"/>
        <end position="19"/>
    </location>
</feature>
<evidence type="ECO:0000313" key="3">
    <source>
        <dbReference type="Proteomes" id="UP001305414"/>
    </source>
</evidence>
<organism evidence="2 3">
    <name type="scientific">Xylaria bambusicola</name>
    <dbReference type="NCBI Taxonomy" id="326684"/>
    <lineage>
        <taxon>Eukaryota</taxon>
        <taxon>Fungi</taxon>
        <taxon>Dikarya</taxon>
        <taxon>Ascomycota</taxon>
        <taxon>Pezizomycotina</taxon>
        <taxon>Sordariomycetes</taxon>
        <taxon>Xylariomycetidae</taxon>
        <taxon>Xylariales</taxon>
        <taxon>Xylariaceae</taxon>
        <taxon>Xylaria</taxon>
    </lineage>
</organism>
<dbReference type="AlphaFoldDB" id="A0AAN7YVF5"/>
<accession>A0AAN7YVF5</accession>
<dbReference type="Proteomes" id="UP001305414">
    <property type="component" value="Unassembled WGS sequence"/>
</dbReference>
<keyword evidence="3" id="KW-1185">Reference proteome</keyword>
<keyword evidence="1" id="KW-0732">Signal</keyword>
<protein>
    <submittedName>
        <fullName evidence="2">Uncharacterized protein</fullName>
    </submittedName>
</protein>
<proteinExistence type="predicted"/>
<comment type="caution">
    <text evidence="2">The sequence shown here is derived from an EMBL/GenBank/DDBJ whole genome shotgun (WGS) entry which is preliminary data.</text>
</comment>
<feature type="chain" id="PRO_5042998721" evidence="1">
    <location>
        <begin position="20"/>
        <end position="203"/>
    </location>
</feature>
<name>A0AAN7YVF5_9PEZI</name>